<organism evidence="2 3">
    <name type="scientific">Autumnicola edwardsiae</name>
    <dbReference type="NCBI Taxonomy" id="3075594"/>
    <lineage>
        <taxon>Bacteria</taxon>
        <taxon>Pseudomonadati</taxon>
        <taxon>Bacteroidota</taxon>
        <taxon>Flavobacteriia</taxon>
        <taxon>Flavobacteriales</taxon>
        <taxon>Flavobacteriaceae</taxon>
        <taxon>Autumnicola</taxon>
    </lineage>
</organism>
<dbReference type="Proteomes" id="UP001248819">
    <property type="component" value="Unassembled WGS sequence"/>
</dbReference>
<proteinExistence type="predicted"/>
<dbReference type="InterPro" id="IPR050126">
    <property type="entry name" value="Ap4A_hydrolase"/>
</dbReference>
<dbReference type="Pfam" id="PF00149">
    <property type="entry name" value="Metallophos"/>
    <property type="match status" value="1"/>
</dbReference>
<dbReference type="SUPFAM" id="SSF56300">
    <property type="entry name" value="Metallo-dependent phosphatases"/>
    <property type="match status" value="1"/>
</dbReference>
<dbReference type="PANTHER" id="PTHR42850">
    <property type="entry name" value="METALLOPHOSPHOESTERASE"/>
    <property type="match status" value="1"/>
</dbReference>
<gene>
    <name evidence="2" type="ORF">RM529_06460</name>
</gene>
<dbReference type="InterPro" id="IPR004843">
    <property type="entry name" value="Calcineurin-like_PHP"/>
</dbReference>
<feature type="domain" description="Calcineurin-like phosphoesterase" evidence="1">
    <location>
        <begin position="1"/>
        <end position="140"/>
    </location>
</feature>
<dbReference type="InterPro" id="IPR029052">
    <property type="entry name" value="Metallo-depent_PP-like"/>
</dbReference>
<dbReference type="InterPro" id="IPR011152">
    <property type="entry name" value="Pesterase_MJ0912"/>
</dbReference>
<dbReference type="Gene3D" id="3.60.21.10">
    <property type="match status" value="1"/>
</dbReference>
<dbReference type="PIRSF" id="PIRSF000883">
    <property type="entry name" value="Pesterase_MJ0912"/>
    <property type="match status" value="1"/>
</dbReference>
<comment type="caution">
    <text evidence="2">The sequence shown here is derived from an EMBL/GenBank/DDBJ whole genome shotgun (WGS) entry which is preliminary data.</text>
</comment>
<dbReference type="EMBL" id="JAVRHP010000023">
    <property type="protein sequence ID" value="MDT0649777.1"/>
    <property type="molecule type" value="Genomic_DNA"/>
</dbReference>
<evidence type="ECO:0000259" key="1">
    <source>
        <dbReference type="Pfam" id="PF00149"/>
    </source>
</evidence>
<accession>A0ABU3CTU2</accession>
<keyword evidence="3" id="KW-1185">Reference proteome</keyword>
<name>A0ABU3CTU2_9FLAO</name>
<reference evidence="2 3" key="1">
    <citation type="submission" date="2023-09" db="EMBL/GenBank/DDBJ databases">
        <authorList>
            <person name="Rey-Velasco X."/>
        </authorList>
    </citation>
    <scope>NUCLEOTIDE SEQUENCE [LARGE SCALE GENOMIC DNA]</scope>
    <source>
        <strain evidence="2 3">F297</strain>
    </source>
</reference>
<dbReference type="RefSeq" id="WP_311483934.1">
    <property type="nucleotide sequence ID" value="NZ_JAVRHP010000023.1"/>
</dbReference>
<dbReference type="PANTHER" id="PTHR42850:SF2">
    <property type="entry name" value="BLL5683 PROTEIN"/>
    <property type="match status" value="1"/>
</dbReference>
<evidence type="ECO:0000313" key="3">
    <source>
        <dbReference type="Proteomes" id="UP001248819"/>
    </source>
</evidence>
<evidence type="ECO:0000313" key="2">
    <source>
        <dbReference type="EMBL" id="MDT0649777.1"/>
    </source>
</evidence>
<sequence length="216" mass="25365">MRYLIFGDVHGNLPALEKLFKLEKGNYDQAVSHGDVVNYGPWSNECVEFMESTPELVKLKGNHENNYLEGNYTGTNEVANAFFDFCYPIFNRFDEISAYLENVQTRDFNVQHTIRSKYIFPDSDLEELYLDKNYIIGHSHYQFDRSFAGKRLVNTGSVGQNRKFLNLAEYVLLDEEKKRVELKSFQFDIELVINQMVQDGYPEICINYYRNKPFII</sequence>
<protein>
    <submittedName>
        <fullName evidence="2">Metallophosphoesterase</fullName>
    </submittedName>
</protein>